<name>A0AA36IG17_9DINO</name>
<proteinExistence type="predicted"/>
<keyword evidence="1" id="KW-0808">Transferase</keyword>
<dbReference type="FunFam" id="3.40.50.2000:FF:000009">
    <property type="entry name" value="Sterol 3-beta-glucosyltransferase UGT80A2"/>
    <property type="match status" value="1"/>
</dbReference>
<evidence type="ECO:0000313" key="5">
    <source>
        <dbReference type="Proteomes" id="UP001178507"/>
    </source>
</evidence>
<accession>A0AA36IG17</accession>
<comment type="caution">
    <text evidence="4">The sequence shown here is derived from an EMBL/GenBank/DDBJ whole genome shotgun (WGS) entry which is preliminary data.</text>
</comment>
<dbReference type="AlphaFoldDB" id="A0AA36IG17"/>
<evidence type="ECO:0000256" key="1">
    <source>
        <dbReference type="ARBA" id="ARBA00022679"/>
    </source>
</evidence>
<gene>
    <name evidence="4" type="ORF">EVOR1521_LOCUS12878</name>
</gene>
<feature type="domain" description="Erythromycin biosynthesis protein CIII-like C-terminal" evidence="3">
    <location>
        <begin position="303"/>
        <end position="405"/>
    </location>
</feature>
<dbReference type="InterPro" id="IPR010610">
    <property type="entry name" value="EryCIII-like_C"/>
</dbReference>
<dbReference type="InterPro" id="IPR004276">
    <property type="entry name" value="GlycoTrans_28_N"/>
</dbReference>
<dbReference type="InterPro" id="IPR002213">
    <property type="entry name" value="UDP_glucos_trans"/>
</dbReference>
<protein>
    <recommendedName>
        <fullName evidence="6">Glycosyltransferase</fullName>
    </recommendedName>
</protein>
<dbReference type="SUPFAM" id="SSF53756">
    <property type="entry name" value="UDP-Glycosyltransferase/glycogen phosphorylase"/>
    <property type="match status" value="1"/>
</dbReference>
<dbReference type="PANTHER" id="PTHR48050:SF13">
    <property type="entry name" value="STEROL 3-BETA-GLUCOSYLTRANSFERASE UGT80A2"/>
    <property type="match status" value="1"/>
</dbReference>
<dbReference type="EMBL" id="CAUJNA010001391">
    <property type="protein sequence ID" value="CAJ1386632.1"/>
    <property type="molecule type" value="Genomic_DNA"/>
</dbReference>
<keyword evidence="5" id="KW-1185">Reference proteome</keyword>
<evidence type="ECO:0000259" key="2">
    <source>
        <dbReference type="Pfam" id="PF03033"/>
    </source>
</evidence>
<dbReference type="Proteomes" id="UP001178507">
    <property type="component" value="Unassembled WGS sequence"/>
</dbReference>
<feature type="domain" description="Glycosyltransferase family 28 N-terminal" evidence="2">
    <location>
        <begin position="6"/>
        <end position="90"/>
    </location>
</feature>
<reference evidence="4" key="1">
    <citation type="submission" date="2023-08" db="EMBL/GenBank/DDBJ databases">
        <authorList>
            <person name="Chen Y."/>
            <person name="Shah S."/>
            <person name="Dougan E. K."/>
            <person name="Thang M."/>
            <person name="Chan C."/>
        </authorList>
    </citation>
    <scope>NUCLEOTIDE SEQUENCE</scope>
</reference>
<evidence type="ECO:0008006" key="6">
    <source>
        <dbReference type="Google" id="ProtNLM"/>
    </source>
</evidence>
<dbReference type="InterPro" id="IPR050426">
    <property type="entry name" value="Glycosyltransferase_28"/>
</dbReference>
<evidence type="ECO:0000259" key="3">
    <source>
        <dbReference type="Pfam" id="PF06722"/>
    </source>
</evidence>
<evidence type="ECO:0000313" key="4">
    <source>
        <dbReference type="EMBL" id="CAJ1386632.1"/>
    </source>
</evidence>
<dbReference type="Pfam" id="PF03033">
    <property type="entry name" value="Glyco_transf_28"/>
    <property type="match status" value="1"/>
</dbReference>
<dbReference type="GO" id="GO:0005975">
    <property type="term" value="P:carbohydrate metabolic process"/>
    <property type="evidence" value="ECO:0007669"/>
    <property type="project" value="InterPro"/>
</dbReference>
<dbReference type="PANTHER" id="PTHR48050">
    <property type="entry name" value="STEROL 3-BETA-GLUCOSYLTRANSFERASE"/>
    <property type="match status" value="1"/>
</dbReference>
<dbReference type="Gene3D" id="3.40.50.2000">
    <property type="entry name" value="Glycogen Phosphorylase B"/>
    <property type="match status" value="2"/>
</dbReference>
<dbReference type="Pfam" id="PF06722">
    <property type="entry name" value="EryCIII-like_C"/>
    <property type="match status" value="1"/>
</dbReference>
<dbReference type="GO" id="GO:0016906">
    <property type="term" value="F:sterol 3-beta-glucosyltransferase activity"/>
    <property type="evidence" value="ECO:0007669"/>
    <property type="project" value="UniProtKB-ARBA"/>
</dbReference>
<sequence length="428" mass="47793">MKRCAFCNVGSRGDLQPLIALALALKAKGTWEVVLISEESGRALAESFALEFRAVAGDSTGIMFEEEYAEMLAKGKLMAMIKESERRKKTWYDQASKDWVETTKDVQMIVSGPFCYNETFCVAEKLGVPWIPLLYGPLYPTRDFPNPFVMESNWFSWLNLLSFNFLYWALWKQQAADVNAFRSQLGLEPLLCSRGLMSVIEEKELLVIGAFHEVFIPTLKVPADWPANFFFKNFPFTPKNSESCSPELQQFLLNNKGNVIYLGLGSMPAPRPRELLELAERIVRTLKVKAILCAGWSNVESSTDLQEDILVIKSCPHDLVFPQCQVILHHAGVGTSAATLRSGVPSVCLPVMLDQFYNAKQLTRLGVAPPSIAFQNVASSPDSVIEALRCCLESPMMAEQAKELCSRLEESDGATQSVEKVLDTYFPS</sequence>
<organism evidence="4 5">
    <name type="scientific">Effrenium voratum</name>
    <dbReference type="NCBI Taxonomy" id="2562239"/>
    <lineage>
        <taxon>Eukaryota</taxon>
        <taxon>Sar</taxon>
        <taxon>Alveolata</taxon>
        <taxon>Dinophyceae</taxon>
        <taxon>Suessiales</taxon>
        <taxon>Symbiodiniaceae</taxon>
        <taxon>Effrenium</taxon>
    </lineage>
</organism>
<dbReference type="CDD" id="cd03784">
    <property type="entry name" value="GT1_Gtf-like"/>
    <property type="match status" value="1"/>
</dbReference>